<keyword evidence="2" id="KW-1185">Reference proteome</keyword>
<evidence type="ECO:0000313" key="2">
    <source>
        <dbReference type="Proteomes" id="UP001246858"/>
    </source>
</evidence>
<gene>
    <name evidence="1" type="ORF">J2X78_004647</name>
</gene>
<accession>A0ACC6L329</accession>
<organism evidence="1 2">
    <name type="scientific">Pedobacter africanus</name>
    <dbReference type="NCBI Taxonomy" id="151894"/>
    <lineage>
        <taxon>Bacteria</taxon>
        <taxon>Pseudomonadati</taxon>
        <taxon>Bacteroidota</taxon>
        <taxon>Sphingobacteriia</taxon>
        <taxon>Sphingobacteriales</taxon>
        <taxon>Sphingobacteriaceae</taxon>
        <taxon>Pedobacter</taxon>
    </lineage>
</organism>
<sequence length="171" mass="20185">MANHVFNEVNFHGQDADLMVAAHFFEQMEACEPKTEEAQWPHFFIEMPKRFFAHIEGAHLPGVLRVEYETDWYPNPEDLVTIAAHFGLDFESTYIEHGNGYYGACRYKFDEGNLLHTWLGENDFMQIGCDDQKNEYLYKERRFKFQGTCYNHVLKEKLDVLEQFIGQSRGR</sequence>
<evidence type="ECO:0000313" key="1">
    <source>
        <dbReference type="EMBL" id="MDR6786055.1"/>
    </source>
</evidence>
<name>A0ACC6L329_9SPHI</name>
<dbReference type="Proteomes" id="UP001246858">
    <property type="component" value="Unassembled WGS sequence"/>
</dbReference>
<dbReference type="EMBL" id="JAVDTF010000005">
    <property type="protein sequence ID" value="MDR6786055.1"/>
    <property type="molecule type" value="Genomic_DNA"/>
</dbReference>
<protein>
    <submittedName>
        <fullName evidence="1">Uncharacterized protein</fullName>
    </submittedName>
</protein>
<proteinExistence type="predicted"/>
<comment type="caution">
    <text evidence="1">The sequence shown here is derived from an EMBL/GenBank/DDBJ whole genome shotgun (WGS) entry which is preliminary data.</text>
</comment>
<reference evidence="1" key="1">
    <citation type="submission" date="2023-07" db="EMBL/GenBank/DDBJ databases">
        <title>Sorghum-associated microbial communities from plants grown in Nebraska, USA.</title>
        <authorList>
            <person name="Schachtman D."/>
        </authorList>
    </citation>
    <scope>NUCLEOTIDE SEQUENCE</scope>
    <source>
        <strain evidence="1">2697</strain>
    </source>
</reference>